<sequence length="150" mass="17076">MKETHNPYPVRFYFSVSFDGSHQADFQEVAGISKEMHVEDVNEGGENRFNHKIPPSTSSQNLILKRGFISKNSSLFKWCVDSIDDGLATAIQTKNITVHLLDSDGVVKMTWIFYNAYPVRYSVADLKSQENNIAIETLELAYTYFQVDTI</sequence>
<gene>
    <name evidence="1" type="ORF">ACFO3O_04070</name>
</gene>
<accession>A0ABV9HSD9</accession>
<evidence type="ECO:0000313" key="1">
    <source>
        <dbReference type="EMBL" id="MFC4633067.1"/>
    </source>
</evidence>
<evidence type="ECO:0000313" key="2">
    <source>
        <dbReference type="Proteomes" id="UP001596043"/>
    </source>
</evidence>
<dbReference type="PANTHER" id="PTHR38009:SF1">
    <property type="entry name" value="CONSERVED HYPOTHETICAL PHAGE TAIL PROTEIN"/>
    <property type="match status" value="1"/>
</dbReference>
<dbReference type="NCBIfam" id="TIGR02241">
    <property type="entry name" value="conserved hypothetical phage tail region protein"/>
    <property type="match status" value="1"/>
</dbReference>
<dbReference type="InterPro" id="IPR010667">
    <property type="entry name" value="Phage_T4_Gp19"/>
</dbReference>
<protein>
    <submittedName>
        <fullName evidence="1">Phage tail protein</fullName>
    </submittedName>
</protein>
<dbReference type="RefSeq" id="WP_379977251.1">
    <property type="nucleotide sequence ID" value="NZ_JBHSFV010000002.1"/>
</dbReference>
<keyword evidence="2" id="KW-1185">Reference proteome</keyword>
<comment type="caution">
    <text evidence="1">The sequence shown here is derived from an EMBL/GenBank/DDBJ whole genome shotgun (WGS) entry which is preliminary data.</text>
</comment>
<name>A0ABV9HSD9_9FLAO</name>
<reference evidence="2" key="1">
    <citation type="journal article" date="2019" name="Int. J. Syst. Evol. Microbiol.">
        <title>The Global Catalogue of Microorganisms (GCM) 10K type strain sequencing project: providing services to taxonomists for standard genome sequencing and annotation.</title>
        <authorList>
            <consortium name="The Broad Institute Genomics Platform"/>
            <consortium name="The Broad Institute Genome Sequencing Center for Infectious Disease"/>
            <person name="Wu L."/>
            <person name="Ma J."/>
        </authorList>
    </citation>
    <scope>NUCLEOTIDE SEQUENCE [LARGE SCALE GENOMIC DNA]</scope>
    <source>
        <strain evidence="2">YJ-61-S</strain>
    </source>
</reference>
<proteinExistence type="predicted"/>
<dbReference type="Pfam" id="PF06841">
    <property type="entry name" value="Phage_T4_gp19"/>
    <property type="match status" value="1"/>
</dbReference>
<dbReference type="Proteomes" id="UP001596043">
    <property type="component" value="Unassembled WGS sequence"/>
</dbReference>
<dbReference type="InterPro" id="IPR011747">
    <property type="entry name" value="CHP02241"/>
</dbReference>
<dbReference type="EMBL" id="JBHSFV010000002">
    <property type="protein sequence ID" value="MFC4633067.1"/>
    <property type="molecule type" value="Genomic_DNA"/>
</dbReference>
<dbReference type="PANTHER" id="PTHR38009">
    <property type="entry name" value="CONSERVED HYPOTHETICAL PHAGE TAIL PROTEIN"/>
    <property type="match status" value="1"/>
</dbReference>
<organism evidence="1 2">
    <name type="scientific">Dokdonia ponticola</name>
    <dbReference type="NCBI Taxonomy" id="2041041"/>
    <lineage>
        <taxon>Bacteria</taxon>
        <taxon>Pseudomonadati</taxon>
        <taxon>Bacteroidota</taxon>
        <taxon>Flavobacteriia</taxon>
        <taxon>Flavobacteriales</taxon>
        <taxon>Flavobacteriaceae</taxon>
        <taxon>Dokdonia</taxon>
    </lineage>
</organism>